<dbReference type="KEGG" id="pif:PITG_12759"/>
<organism evidence="1 2">
    <name type="scientific">Phytophthora infestans (strain T30-4)</name>
    <name type="common">Potato late blight agent</name>
    <dbReference type="NCBI Taxonomy" id="403677"/>
    <lineage>
        <taxon>Eukaryota</taxon>
        <taxon>Sar</taxon>
        <taxon>Stramenopiles</taxon>
        <taxon>Oomycota</taxon>
        <taxon>Peronosporomycetes</taxon>
        <taxon>Peronosporales</taxon>
        <taxon>Peronosporaceae</taxon>
        <taxon>Phytophthora</taxon>
    </lineage>
</organism>
<reference evidence="2" key="1">
    <citation type="journal article" date="2009" name="Nature">
        <title>Genome sequence and analysis of the Irish potato famine pathogen Phytophthora infestans.</title>
        <authorList>
            <consortium name="The Broad Institute Genome Sequencing Platform"/>
            <person name="Haas B.J."/>
            <person name="Kamoun S."/>
            <person name="Zody M.C."/>
            <person name="Jiang R.H."/>
            <person name="Handsaker R.E."/>
            <person name="Cano L.M."/>
            <person name="Grabherr M."/>
            <person name="Kodira C.D."/>
            <person name="Raffaele S."/>
            <person name="Torto-Alalibo T."/>
            <person name="Bozkurt T.O."/>
            <person name="Ah-Fong A.M."/>
            <person name="Alvarado L."/>
            <person name="Anderson V.L."/>
            <person name="Armstrong M.R."/>
            <person name="Avrova A."/>
            <person name="Baxter L."/>
            <person name="Beynon J."/>
            <person name="Boevink P.C."/>
            <person name="Bollmann S.R."/>
            <person name="Bos J.I."/>
            <person name="Bulone V."/>
            <person name="Cai G."/>
            <person name="Cakir C."/>
            <person name="Carrington J.C."/>
            <person name="Chawner M."/>
            <person name="Conti L."/>
            <person name="Costanzo S."/>
            <person name="Ewan R."/>
            <person name="Fahlgren N."/>
            <person name="Fischbach M.A."/>
            <person name="Fugelstad J."/>
            <person name="Gilroy E.M."/>
            <person name="Gnerre S."/>
            <person name="Green P.J."/>
            <person name="Grenville-Briggs L.J."/>
            <person name="Griffith J."/>
            <person name="Grunwald N.J."/>
            <person name="Horn K."/>
            <person name="Horner N.R."/>
            <person name="Hu C.H."/>
            <person name="Huitema E."/>
            <person name="Jeong D.H."/>
            <person name="Jones A.M."/>
            <person name="Jones J.D."/>
            <person name="Jones R.W."/>
            <person name="Karlsson E.K."/>
            <person name="Kunjeti S.G."/>
            <person name="Lamour K."/>
            <person name="Liu Z."/>
            <person name="Ma L."/>
            <person name="Maclean D."/>
            <person name="Chibucos M.C."/>
            <person name="McDonald H."/>
            <person name="McWalters J."/>
            <person name="Meijer H.J."/>
            <person name="Morgan W."/>
            <person name="Morris P.F."/>
            <person name="Munro C.A."/>
            <person name="O'Neill K."/>
            <person name="Ospina-Giraldo M."/>
            <person name="Pinzon A."/>
            <person name="Pritchard L."/>
            <person name="Ramsahoye B."/>
            <person name="Ren Q."/>
            <person name="Restrepo S."/>
            <person name="Roy S."/>
            <person name="Sadanandom A."/>
            <person name="Savidor A."/>
            <person name="Schornack S."/>
            <person name="Schwartz D.C."/>
            <person name="Schumann U.D."/>
            <person name="Schwessinger B."/>
            <person name="Seyer L."/>
            <person name="Sharpe T."/>
            <person name="Silvar C."/>
            <person name="Song J."/>
            <person name="Studholme D.J."/>
            <person name="Sykes S."/>
            <person name="Thines M."/>
            <person name="van de Vondervoort P.J."/>
            <person name="Phuntumart V."/>
            <person name="Wawra S."/>
            <person name="Weide R."/>
            <person name="Win J."/>
            <person name="Young C."/>
            <person name="Zhou S."/>
            <person name="Fry W."/>
            <person name="Meyers B.C."/>
            <person name="van West P."/>
            <person name="Ristaino J."/>
            <person name="Govers F."/>
            <person name="Birch P.R."/>
            <person name="Whisson S.C."/>
            <person name="Judelson H.S."/>
            <person name="Nusbaum C."/>
        </authorList>
    </citation>
    <scope>NUCLEOTIDE SEQUENCE [LARGE SCALE GENOMIC DNA]</scope>
    <source>
        <strain evidence="2">T30-4</strain>
    </source>
</reference>
<gene>
    <name evidence="1" type="ORF">PITG_12759</name>
</gene>
<sequence>MVCHEVSARDMWTHFENKQTKREYENYIFACEQLYSNKYTNAINMSDWLHEMELQKRELQQYGKVISDDEFAEILLYNISRTHREVVRNECRESGPSSG</sequence>
<dbReference type="HOGENOM" id="CLU_2445497_0_0_1"/>
<dbReference type="VEuPathDB" id="FungiDB:PITG_12759"/>
<proteinExistence type="predicted"/>
<protein>
    <submittedName>
        <fullName evidence="1">Uncharacterized protein</fullName>
    </submittedName>
</protein>
<dbReference type="GeneID" id="9478085"/>
<dbReference type="Pfam" id="PF14223">
    <property type="entry name" value="Retrotran_gag_2"/>
    <property type="match status" value="1"/>
</dbReference>
<dbReference type="AlphaFoldDB" id="D0NL33"/>
<dbReference type="OMA" id="YNISRTH"/>
<dbReference type="EMBL" id="DS028144">
    <property type="protein sequence ID" value="EEY60351.1"/>
    <property type="molecule type" value="Genomic_DNA"/>
</dbReference>
<evidence type="ECO:0000313" key="1">
    <source>
        <dbReference type="EMBL" id="EEY60351.1"/>
    </source>
</evidence>
<name>D0NL33_PHYIT</name>
<dbReference type="OrthoDB" id="124616at2759"/>
<dbReference type="eggNOG" id="ENOG502SWP0">
    <property type="taxonomic scope" value="Eukaryota"/>
</dbReference>
<dbReference type="Proteomes" id="UP000006643">
    <property type="component" value="Unassembled WGS sequence"/>
</dbReference>
<accession>D0NL33</accession>
<evidence type="ECO:0000313" key="2">
    <source>
        <dbReference type="Proteomes" id="UP000006643"/>
    </source>
</evidence>
<dbReference type="InParanoid" id="D0NL33"/>
<dbReference type="RefSeq" id="XP_002900147.1">
    <property type="nucleotide sequence ID" value="XM_002900101.1"/>
</dbReference>
<keyword evidence="2" id="KW-1185">Reference proteome</keyword>